<feature type="domain" description="G protein gamma" evidence="1">
    <location>
        <begin position="46"/>
        <end position="125"/>
    </location>
</feature>
<organism evidence="2">
    <name type="scientific">Glycine max</name>
    <name type="common">Soybean</name>
    <name type="synonym">Glycine hispida</name>
    <dbReference type="NCBI Taxonomy" id="3847"/>
    <lineage>
        <taxon>Eukaryota</taxon>
        <taxon>Viridiplantae</taxon>
        <taxon>Streptophyta</taxon>
        <taxon>Embryophyta</taxon>
        <taxon>Tracheophyta</taxon>
        <taxon>Spermatophyta</taxon>
        <taxon>Magnoliopsida</taxon>
        <taxon>eudicotyledons</taxon>
        <taxon>Gunneridae</taxon>
        <taxon>Pentapetalae</taxon>
        <taxon>rosids</taxon>
        <taxon>fabids</taxon>
        <taxon>Fabales</taxon>
        <taxon>Fabaceae</taxon>
        <taxon>Papilionoideae</taxon>
        <taxon>50 kb inversion clade</taxon>
        <taxon>NPAAA clade</taxon>
        <taxon>indigoferoid/millettioid clade</taxon>
        <taxon>Phaseoleae</taxon>
        <taxon>Glycine</taxon>
        <taxon>Glycine subgen. Soja</taxon>
    </lineage>
</organism>
<dbReference type="InterPro" id="IPR055305">
    <property type="entry name" value="GG3-like"/>
</dbReference>
<proteinExistence type="predicted"/>
<dbReference type="Proteomes" id="UP000008827">
    <property type="component" value="Chromosome 7"/>
</dbReference>
<reference evidence="2" key="3">
    <citation type="submission" date="2018-07" db="EMBL/GenBank/DDBJ databases">
        <title>WGS assembly of Glycine max.</title>
        <authorList>
            <person name="Schmutz J."/>
            <person name="Cannon S."/>
            <person name="Schlueter J."/>
            <person name="Ma J."/>
            <person name="Mitros T."/>
            <person name="Nelson W."/>
            <person name="Hyten D."/>
            <person name="Song Q."/>
            <person name="Thelen J."/>
            <person name="Cheng J."/>
            <person name="Xu D."/>
            <person name="Hellsten U."/>
            <person name="May G."/>
            <person name="Yu Y."/>
            <person name="Sakurai T."/>
            <person name="Umezawa T."/>
            <person name="Bhattacharyya M."/>
            <person name="Sandhu D."/>
            <person name="Valliyodan B."/>
            <person name="Lindquist E."/>
            <person name="Peto M."/>
            <person name="Grant D."/>
            <person name="Shu S."/>
            <person name="Goodstein D."/>
            <person name="Barry K."/>
            <person name="Futrell-Griggs M."/>
            <person name="Abernathy B."/>
            <person name="Du J."/>
            <person name="Tian Z."/>
            <person name="Zhu L."/>
            <person name="Gill N."/>
            <person name="Joshi T."/>
            <person name="Libault M."/>
            <person name="Sethuraman A."/>
            <person name="Zhang X."/>
            <person name="Shinozaki K."/>
            <person name="Nguyen H."/>
            <person name="Wing R."/>
            <person name="Cregan P."/>
            <person name="Specht J."/>
            <person name="Grimwood J."/>
            <person name="Rokhsar D."/>
            <person name="Stacey G."/>
            <person name="Shoemaker R."/>
            <person name="Jackson S."/>
        </authorList>
    </citation>
    <scope>NUCLEOTIDE SEQUENCE</scope>
    <source>
        <tissue evidence="2">Callus</tissue>
    </source>
</reference>
<evidence type="ECO:0000313" key="4">
    <source>
        <dbReference type="Proteomes" id="UP000008827"/>
    </source>
</evidence>
<dbReference type="Pfam" id="PF00631">
    <property type="entry name" value="G-gamma"/>
    <property type="match status" value="1"/>
</dbReference>
<gene>
    <name evidence="3" type="primary">LOC100798914</name>
    <name evidence="2" type="ORF">GLYMA_07G040200</name>
</gene>
<dbReference type="Gramene" id="KRH47622">
    <property type="protein sequence ID" value="KRH47622"/>
    <property type="gene ID" value="GLYMA_07G040200"/>
</dbReference>
<evidence type="ECO:0000313" key="3">
    <source>
        <dbReference type="EnsemblPlants" id="KRH47622"/>
    </source>
</evidence>
<dbReference type="PANTHER" id="PTHR32378">
    <property type="entry name" value="GUANINE NUCLEOTIDE-BINDING PROTEIN SUBUNIT GAMMA 3"/>
    <property type="match status" value="1"/>
</dbReference>
<evidence type="ECO:0000259" key="1">
    <source>
        <dbReference type="Pfam" id="PF00631"/>
    </source>
</evidence>
<evidence type="ECO:0000313" key="2">
    <source>
        <dbReference type="EMBL" id="KRH47622.1"/>
    </source>
</evidence>
<dbReference type="PANTHER" id="PTHR32378:SF14">
    <property type="match status" value="1"/>
</dbReference>
<sequence>MDGGGYNLTTTSLSSSMEQVMRPKSPLPGLVDFHGKRKQMVKIQVLEREIGLLQELKSLEGLNPASRCCKELDAFVDSVSDPFTPTRKQTVSKSHHFRRQMISLPRVCCSNSCLLHKKTAKGCCWDCCSSSNSKCCHCCGCCCCCLKSASRSCAQNCC</sequence>
<dbReference type="InterPro" id="IPR015898">
    <property type="entry name" value="G-protein_gamma-like_dom"/>
</dbReference>
<reference evidence="2 3" key="1">
    <citation type="journal article" date="2010" name="Nature">
        <title>Genome sequence of the palaeopolyploid soybean.</title>
        <authorList>
            <person name="Schmutz J."/>
            <person name="Cannon S.B."/>
            <person name="Schlueter J."/>
            <person name="Ma J."/>
            <person name="Mitros T."/>
            <person name="Nelson W."/>
            <person name="Hyten D.L."/>
            <person name="Song Q."/>
            <person name="Thelen J.J."/>
            <person name="Cheng J."/>
            <person name="Xu D."/>
            <person name="Hellsten U."/>
            <person name="May G.D."/>
            <person name="Yu Y."/>
            <person name="Sakurai T."/>
            <person name="Umezawa T."/>
            <person name="Bhattacharyya M.K."/>
            <person name="Sandhu D."/>
            <person name="Valliyodan B."/>
            <person name="Lindquist E."/>
            <person name="Peto M."/>
            <person name="Grant D."/>
            <person name="Shu S."/>
            <person name="Goodstein D."/>
            <person name="Barry K."/>
            <person name="Futrell-Griggs M."/>
            <person name="Abernathy B."/>
            <person name="Du J."/>
            <person name="Tian Z."/>
            <person name="Zhu L."/>
            <person name="Gill N."/>
            <person name="Joshi T."/>
            <person name="Libault M."/>
            <person name="Sethuraman A."/>
            <person name="Zhang X.-C."/>
            <person name="Shinozaki K."/>
            <person name="Nguyen H.T."/>
            <person name="Wing R.A."/>
            <person name="Cregan P."/>
            <person name="Specht J."/>
            <person name="Grimwood J."/>
            <person name="Rokhsar D."/>
            <person name="Stacey G."/>
            <person name="Shoemaker R.C."/>
            <person name="Jackson S.A."/>
        </authorList>
    </citation>
    <scope>NUCLEOTIDE SEQUENCE</scope>
    <source>
        <strain evidence="3">cv. Williams 82</strain>
        <tissue evidence="2">Callus</tissue>
    </source>
</reference>
<keyword evidence="4" id="KW-1185">Reference proteome</keyword>
<dbReference type="EMBL" id="CM000840">
    <property type="protein sequence ID" value="KRH47622.1"/>
    <property type="molecule type" value="Genomic_DNA"/>
</dbReference>
<reference evidence="3" key="2">
    <citation type="submission" date="2018-02" db="UniProtKB">
        <authorList>
            <consortium name="EnsemblPlants"/>
        </authorList>
    </citation>
    <scope>IDENTIFICATION</scope>
    <source>
        <strain evidence="3">Williams 82</strain>
    </source>
</reference>
<protein>
    <recommendedName>
        <fullName evidence="1">G protein gamma domain-containing protein</fullName>
    </recommendedName>
</protein>
<dbReference type="EnsemblPlants" id="KRH47622">
    <property type="protein sequence ID" value="KRH47622"/>
    <property type="gene ID" value="GLYMA_07G040200"/>
</dbReference>
<dbReference type="AlphaFoldDB" id="A0A0R0IZV6"/>
<name>A0A0R0IZV6_SOYBN</name>
<dbReference type="ExpressionAtlas" id="A0A0R0IZV6">
    <property type="expression patterns" value="baseline and differential"/>
</dbReference>
<dbReference type="GO" id="GO:0007186">
    <property type="term" value="P:G protein-coupled receptor signaling pathway"/>
    <property type="evidence" value="ECO:0007669"/>
    <property type="project" value="InterPro"/>
</dbReference>
<accession>A0A0R0IZV6</accession>